<feature type="compositionally biased region" description="Polar residues" evidence="1">
    <location>
        <begin position="135"/>
        <end position="154"/>
    </location>
</feature>
<sequence>MAFFAGRKVLTSSKFGGAVVKCRGIWYLTGVQPMSLEDIKAQEQREKEKQEKKGGEQPSGEGKPPSASKEATAPKKEGGDNAVVDEKQKKHTQQALTYNIKISAESTPNTTAATRIAKIHLHRQKINTINHKRQNAPSSPQNPTKPSKQSSQTQARERLHTDDHSSKERSIINMRRKARHARTESTYSDNVPSSNKRIDRTRTRSEEQGQDSSSYEQVSLKKSQQDARSCSETRASRADLREAGFEHKPHSSADAREGYQIGREHHQDGPSTGPVDCRAETPVIARAKTSRAHRNNGQTATLSKERGGAGVKADVSRASRIGTPQSIDQIVGVNDAGSGPGEEAHRWDREGRAEDGRRRTRRASRLADAKGMEEELESVSVVVLPAERHDCKVEEQTV</sequence>
<gene>
    <name evidence="2" type="ORF">Tdes44962_MAKER09505</name>
</gene>
<evidence type="ECO:0000313" key="2">
    <source>
        <dbReference type="EMBL" id="KAH9828009.1"/>
    </source>
</evidence>
<evidence type="ECO:0000313" key="3">
    <source>
        <dbReference type="Proteomes" id="UP001138500"/>
    </source>
</evidence>
<accession>A0A9W7W330</accession>
<reference evidence="2 3" key="2">
    <citation type="journal article" date="2021" name="Curr. Genet.">
        <title>Genetic response to nitrogen starvation in the aggressive Eucalyptus foliar pathogen Teratosphaeria destructans.</title>
        <authorList>
            <person name="Havenga M."/>
            <person name="Wingfield B.D."/>
            <person name="Wingfield M.J."/>
            <person name="Dreyer L.L."/>
            <person name="Roets F."/>
            <person name="Aylward J."/>
        </authorList>
    </citation>
    <scope>NUCLEOTIDE SEQUENCE [LARGE SCALE GENOMIC DNA]</scope>
    <source>
        <strain evidence="2">CMW44962</strain>
    </source>
</reference>
<feature type="region of interest" description="Disordered" evidence="1">
    <location>
        <begin position="38"/>
        <end position="90"/>
    </location>
</feature>
<feature type="compositionally biased region" description="Basic and acidic residues" evidence="1">
    <location>
        <begin position="72"/>
        <end position="88"/>
    </location>
</feature>
<evidence type="ECO:0000256" key="1">
    <source>
        <dbReference type="SAM" id="MobiDB-lite"/>
    </source>
</evidence>
<feature type="region of interest" description="Disordered" evidence="1">
    <location>
        <begin position="129"/>
        <end position="377"/>
    </location>
</feature>
<dbReference type="Proteomes" id="UP001138500">
    <property type="component" value="Unassembled WGS sequence"/>
</dbReference>
<name>A0A9W7W330_9PEZI</name>
<keyword evidence="3" id="KW-1185">Reference proteome</keyword>
<feature type="compositionally biased region" description="Basic and acidic residues" evidence="1">
    <location>
        <begin position="196"/>
        <end position="207"/>
    </location>
</feature>
<feature type="compositionally biased region" description="Polar residues" evidence="1">
    <location>
        <begin position="210"/>
        <end position="222"/>
    </location>
</feature>
<comment type="caution">
    <text evidence="2">The sequence shown here is derived from an EMBL/GenBank/DDBJ whole genome shotgun (WGS) entry which is preliminary data.</text>
</comment>
<dbReference type="AlphaFoldDB" id="A0A9W7W330"/>
<organism evidence="2 3">
    <name type="scientific">Teratosphaeria destructans</name>
    <dbReference type="NCBI Taxonomy" id="418781"/>
    <lineage>
        <taxon>Eukaryota</taxon>
        <taxon>Fungi</taxon>
        <taxon>Dikarya</taxon>
        <taxon>Ascomycota</taxon>
        <taxon>Pezizomycotina</taxon>
        <taxon>Dothideomycetes</taxon>
        <taxon>Dothideomycetidae</taxon>
        <taxon>Mycosphaerellales</taxon>
        <taxon>Teratosphaeriaceae</taxon>
        <taxon>Teratosphaeria</taxon>
    </lineage>
</organism>
<dbReference type="EMBL" id="RIBY02001837">
    <property type="protein sequence ID" value="KAH9828009.1"/>
    <property type="molecule type" value="Genomic_DNA"/>
</dbReference>
<reference evidence="2 3" key="1">
    <citation type="journal article" date="2018" name="IMA Fungus">
        <title>IMA Genome-F 10: Nine draft genome sequences of Claviceps purpurea s.lat., including C. arundinis, C. humidiphila, and C. cf. spartinae, pseudomolecules for the pitch canker pathogen Fusarium circinatum, draft genome of Davidsoniella eucalypti, Grosmannia galeiformis, Quambalaria eucalypti, and Teratosphaeria destructans.</title>
        <authorList>
            <person name="Wingfield B.D."/>
            <person name="Liu M."/>
            <person name="Nguyen H.D."/>
            <person name="Lane F.A."/>
            <person name="Morgan S.W."/>
            <person name="De Vos L."/>
            <person name="Wilken P.M."/>
            <person name="Duong T.A."/>
            <person name="Aylward J."/>
            <person name="Coetzee M.P."/>
            <person name="Dadej K."/>
            <person name="De Beer Z.W."/>
            <person name="Findlay W."/>
            <person name="Havenga M."/>
            <person name="Kolarik M."/>
            <person name="Menzies J.G."/>
            <person name="Naidoo K."/>
            <person name="Pochopski O."/>
            <person name="Shoukouhi P."/>
            <person name="Santana Q.C."/>
            <person name="Seifert K.A."/>
            <person name="Soal N."/>
            <person name="Steenkamp E.T."/>
            <person name="Tatham C.T."/>
            <person name="van der Nest M.A."/>
            <person name="Wingfield M.J."/>
        </authorList>
    </citation>
    <scope>NUCLEOTIDE SEQUENCE [LARGE SCALE GENOMIC DNA]</scope>
    <source>
        <strain evidence="2">CMW44962</strain>
    </source>
</reference>
<feature type="compositionally biased region" description="Basic and acidic residues" evidence="1">
    <location>
        <begin position="342"/>
        <end position="357"/>
    </location>
</feature>
<proteinExistence type="predicted"/>
<feature type="compositionally biased region" description="Basic and acidic residues" evidence="1">
    <location>
        <begin position="38"/>
        <end position="55"/>
    </location>
</feature>
<feature type="compositionally biased region" description="Basic and acidic residues" evidence="1">
    <location>
        <begin position="223"/>
        <end position="268"/>
    </location>
</feature>
<feature type="compositionally biased region" description="Basic and acidic residues" evidence="1">
    <location>
        <begin position="155"/>
        <end position="170"/>
    </location>
</feature>
<protein>
    <submittedName>
        <fullName evidence="2">Uncharacterized protein</fullName>
    </submittedName>
</protein>
<feature type="compositionally biased region" description="Polar residues" evidence="1">
    <location>
        <begin position="184"/>
        <end position="195"/>
    </location>
</feature>